<sequence>MDPNARETQPVPLPENSEYPTDPAVPPVPNTDHRYLIASTDALWRAISPLSMSSLQKLICDPPALRYEGTLYGYLNSILSFIAPSSVGFQIGFQHTLRPPSSGLSYTPHRRVGSDGLEHDVRVPGAGRELGVRYPDISLSKVIPHSADRILRTFAILEIKISYIGDGSDEIARFPEDPRIFELFSQASGYFLRVNKQRNALYQEGSYVPVFVIFGKFYSEIVAVYDETEGAWIPQRFKPWLHIFEVHTGGRRPLFHVLAEQALSKSPLSLRAFVVPTVPPYRSVAVPTVPVAPAAIPPVAQLPLPSRIPPISTDPVPFLRIQKQCLVGAGFPASPGNVFRWMGLAWMGLACSQDALGRCSHTGMHACRCDTGTSADSEIDVPSFLSAVREAVGVYARAGV</sequence>
<dbReference type="Proteomes" id="UP001219525">
    <property type="component" value="Unassembled WGS sequence"/>
</dbReference>
<keyword evidence="3" id="KW-1185">Reference proteome</keyword>
<evidence type="ECO:0000256" key="1">
    <source>
        <dbReference type="SAM" id="MobiDB-lite"/>
    </source>
</evidence>
<gene>
    <name evidence="2" type="ORF">GGX14DRAFT_694650</name>
</gene>
<evidence type="ECO:0000313" key="3">
    <source>
        <dbReference type="Proteomes" id="UP001219525"/>
    </source>
</evidence>
<dbReference type="AlphaFoldDB" id="A0AAD6VVH6"/>
<name>A0AAD6VVH6_9AGAR</name>
<reference evidence="2" key="1">
    <citation type="submission" date="2023-03" db="EMBL/GenBank/DDBJ databases">
        <title>Massive genome expansion in bonnet fungi (Mycena s.s.) driven by repeated elements and novel gene families across ecological guilds.</title>
        <authorList>
            <consortium name="Lawrence Berkeley National Laboratory"/>
            <person name="Harder C.B."/>
            <person name="Miyauchi S."/>
            <person name="Viragh M."/>
            <person name="Kuo A."/>
            <person name="Thoen E."/>
            <person name="Andreopoulos B."/>
            <person name="Lu D."/>
            <person name="Skrede I."/>
            <person name="Drula E."/>
            <person name="Henrissat B."/>
            <person name="Morin E."/>
            <person name="Kohler A."/>
            <person name="Barry K."/>
            <person name="LaButti K."/>
            <person name="Morin E."/>
            <person name="Salamov A."/>
            <person name="Lipzen A."/>
            <person name="Mereny Z."/>
            <person name="Hegedus B."/>
            <person name="Baldrian P."/>
            <person name="Stursova M."/>
            <person name="Weitz H."/>
            <person name="Taylor A."/>
            <person name="Grigoriev I.V."/>
            <person name="Nagy L.G."/>
            <person name="Martin F."/>
            <person name="Kauserud H."/>
        </authorList>
    </citation>
    <scope>NUCLEOTIDE SEQUENCE</scope>
    <source>
        <strain evidence="2">9144</strain>
    </source>
</reference>
<evidence type="ECO:0000313" key="2">
    <source>
        <dbReference type="EMBL" id="KAJ7221236.1"/>
    </source>
</evidence>
<proteinExistence type="predicted"/>
<organism evidence="2 3">
    <name type="scientific">Mycena pura</name>
    <dbReference type="NCBI Taxonomy" id="153505"/>
    <lineage>
        <taxon>Eukaryota</taxon>
        <taxon>Fungi</taxon>
        <taxon>Dikarya</taxon>
        <taxon>Basidiomycota</taxon>
        <taxon>Agaricomycotina</taxon>
        <taxon>Agaricomycetes</taxon>
        <taxon>Agaricomycetidae</taxon>
        <taxon>Agaricales</taxon>
        <taxon>Marasmiineae</taxon>
        <taxon>Mycenaceae</taxon>
        <taxon>Mycena</taxon>
    </lineage>
</organism>
<accession>A0AAD6VVH6</accession>
<comment type="caution">
    <text evidence="2">The sequence shown here is derived from an EMBL/GenBank/DDBJ whole genome shotgun (WGS) entry which is preliminary data.</text>
</comment>
<feature type="region of interest" description="Disordered" evidence="1">
    <location>
        <begin position="1"/>
        <end position="30"/>
    </location>
</feature>
<protein>
    <submittedName>
        <fullName evidence="2">Uncharacterized protein</fullName>
    </submittedName>
</protein>
<dbReference type="EMBL" id="JARJCW010000008">
    <property type="protein sequence ID" value="KAJ7221236.1"/>
    <property type="molecule type" value="Genomic_DNA"/>
</dbReference>